<dbReference type="SUPFAM" id="SSF82171">
    <property type="entry name" value="DPP6 N-terminal domain-like"/>
    <property type="match status" value="1"/>
</dbReference>
<organism evidence="1">
    <name type="scientific">candidate division WOR-3 bacterium</name>
    <dbReference type="NCBI Taxonomy" id="2052148"/>
    <lineage>
        <taxon>Bacteria</taxon>
        <taxon>Bacteria division WOR-3</taxon>
    </lineage>
</organism>
<name>A0A7C4YHL3_UNCW3</name>
<sequence length="855" mass="101327">MIFIISIFINPHLKFFTIQNRNFKIIYPEGYDSIGQEVSLLSERIYEKMCDFYKLEKLPQANIVLLDNIDIPNGYSYNFPRNTIFIFLKRGEFFEYGEYDDWIKIVLIHEYTHIIEGERKGIFPFNILRFIFGKRYLSYNYAPIGFIEGFAVYSETKNSSFGRTNSVFFKEILSNLKDDFPSINEFLSGEYKKWPYDYTPYIIGSFFFAFIESLYGEDVVINIGKSISENPITIDLIFRKYTKRSLNSLWKEFKEIYSNKDIEKDGIKITKDGGYKRFLTGNREYISYANLYSGEENPYFMICKKKFSYYPSGRGIFKGNFYYQPIYIMKDNFAIMSKILRIDLRNKKGKIIKGYERVKDIAVDKNGNVFYVKDNTIFKGDTLLFSSPYQIENISISNSDTMLCFTLHNGEKNGIFIFNLINRSIKNVIFNDNLYLEPSFSDDEKYIIFTSGKDNEFKIYAYDIYSGEFYFIVRGYSPFIRGDTLYYLSFNNKGVDIYKKQFKLLEPEFFINEGEITYKNIEKKEYIPRKNYNAFNYLFPSGWEPFFQPEEFGNVFGLHFYNTDPLGNFQYDIAYYYYLLKDRALSKYDRSLISFSFEFTKLVNPILNFYCELYYPRLSGFIEGSVISPNFSLFSSMFAGIGFYKYFSEDFGFDGIFSYYQYSTMRKENNLISPVGFQTKIELNLRPIIYPGFDIMFKKNFKEIIFATRFFLGISYFSDLLYETRNIKPTVISFAESPFNVKCSFSGEIRFPLIKKTFGIYPFIIKDISGTFYYDKISWSDLGYWAILTILSSKFLYYFSRDFFDGETNFPTYYGGELNLNIGFLNQFDQRIRIGFAHAKMSNRNYIYIARDWSF</sequence>
<reference evidence="1" key="1">
    <citation type="journal article" date="2020" name="mSystems">
        <title>Genome- and Community-Level Interaction Insights into Carbon Utilization and Element Cycling Functions of Hydrothermarchaeota in Hydrothermal Sediment.</title>
        <authorList>
            <person name="Zhou Z."/>
            <person name="Liu Y."/>
            <person name="Xu W."/>
            <person name="Pan J."/>
            <person name="Luo Z.H."/>
            <person name="Li M."/>
        </authorList>
    </citation>
    <scope>NUCLEOTIDE SEQUENCE [LARGE SCALE GENOMIC DNA]</scope>
    <source>
        <strain evidence="1">SpSt-780</strain>
    </source>
</reference>
<evidence type="ECO:0008006" key="2">
    <source>
        <dbReference type="Google" id="ProtNLM"/>
    </source>
</evidence>
<protein>
    <recommendedName>
        <fullName evidence="2">Bacterial surface antigen (D15) domain-containing protein</fullName>
    </recommendedName>
</protein>
<accession>A0A7C4YHL3</accession>
<comment type="caution">
    <text evidence="1">The sequence shown here is derived from an EMBL/GenBank/DDBJ whole genome shotgun (WGS) entry which is preliminary data.</text>
</comment>
<proteinExistence type="predicted"/>
<evidence type="ECO:0000313" key="1">
    <source>
        <dbReference type="EMBL" id="HGW92027.1"/>
    </source>
</evidence>
<gene>
    <name evidence="1" type="ORF">ENV67_05755</name>
</gene>
<dbReference type="Gene3D" id="2.120.10.30">
    <property type="entry name" value="TolB, C-terminal domain"/>
    <property type="match status" value="1"/>
</dbReference>
<dbReference type="EMBL" id="DTHG01000073">
    <property type="protein sequence ID" value="HGW92027.1"/>
    <property type="molecule type" value="Genomic_DNA"/>
</dbReference>
<dbReference type="AlphaFoldDB" id="A0A7C4YHL3"/>
<dbReference type="InterPro" id="IPR011042">
    <property type="entry name" value="6-blade_b-propeller_TolB-like"/>
</dbReference>